<dbReference type="PROSITE" id="PS50920">
    <property type="entry name" value="SOLCAR"/>
    <property type="match status" value="3"/>
</dbReference>
<evidence type="ECO:0000313" key="13">
    <source>
        <dbReference type="Proteomes" id="UP001152798"/>
    </source>
</evidence>
<evidence type="ECO:0000256" key="2">
    <source>
        <dbReference type="ARBA" id="ARBA00006375"/>
    </source>
</evidence>
<keyword evidence="13" id="KW-1185">Reference proteome</keyword>
<feature type="repeat" description="Solcar" evidence="10">
    <location>
        <begin position="1"/>
        <end position="90"/>
    </location>
</feature>
<gene>
    <name evidence="12" type="ORF">NEZAVI_LOCUS12835</name>
</gene>
<name>A0A9P0MTH2_NEZVI</name>
<protein>
    <recommendedName>
        <fullName evidence="14">Solute carrier family 25 member 35</fullName>
    </recommendedName>
</protein>
<comment type="similarity">
    <text evidence="2 11">Belongs to the mitochondrial carrier (TC 2.A.29) family.</text>
</comment>
<dbReference type="Proteomes" id="UP001152798">
    <property type="component" value="Chromosome 6"/>
</dbReference>
<dbReference type="InterPro" id="IPR023395">
    <property type="entry name" value="MCP_dom_sf"/>
</dbReference>
<keyword evidence="4 10" id="KW-0812">Transmembrane</keyword>
<evidence type="ECO:0000256" key="1">
    <source>
        <dbReference type="ARBA" id="ARBA00004448"/>
    </source>
</evidence>
<dbReference type="Gene3D" id="1.50.40.10">
    <property type="entry name" value="Mitochondrial carrier domain"/>
    <property type="match status" value="1"/>
</dbReference>
<proteinExistence type="inferred from homology"/>
<accession>A0A9P0MTH2</accession>
<dbReference type="PANTHER" id="PTHR45928:SF1">
    <property type="entry name" value="RE38146P"/>
    <property type="match status" value="1"/>
</dbReference>
<evidence type="ECO:0000313" key="12">
    <source>
        <dbReference type="EMBL" id="CAH1404424.1"/>
    </source>
</evidence>
<sequence length="307" mass="33733">MEFALGALAAVGATLFTNPIEVLKTRFQLQGELQQRGQYRVHYRNILHAGYVIVKTEGAFGLQKGLVPALGHQILMNGVRLGGFHYLAEEKKLNLKSNGEISFIRTAMIGAATGIASAYSGSPFYLVKVRMQAQATEAIAVGTQHKVSGTADAFTQIWKHEGIAGLWRGANGSVPRLAVASAGQLGTFSLAKEYIATNKYYAIEYGLLNSFLASILGGVVIAGMMNPFDVISTRLYNQGVDAHGRGLIYSSYFDCVSKMWKTEGFRGFYKGIVPGFLRIGPHTMLSLIFWDRLKDLQRKYLSKDLQY</sequence>
<evidence type="ECO:0000256" key="3">
    <source>
        <dbReference type="ARBA" id="ARBA00022448"/>
    </source>
</evidence>
<keyword evidence="9 10" id="KW-0472">Membrane</keyword>
<feature type="repeat" description="Solcar" evidence="10">
    <location>
        <begin position="101"/>
        <end position="194"/>
    </location>
</feature>
<keyword evidence="7" id="KW-1133">Transmembrane helix</keyword>
<evidence type="ECO:0000256" key="4">
    <source>
        <dbReference type="ARBA" id="ARBA00022692"/>
    </source>
</evidence>
<evidence type="ECO:0000256" key="8">
    <source>
        <dbReference type="ARBA" id="ARBA00023128"/>
    </source>
</evidence>
<evidence type="ECO:0000256" key="11">
    <source>
        <dbReference type="RuleBase" id="RU000488"/>
    </source>
</evidence>
<dbReference type="OrthoDB" id="6703404at2759"/>
<dbReference type="EMBL" id="OV725082">
    <property type="protein sequence ID" value="CAH1404424.1"/>
    <property type="molecule type" value="Genomic_DNA"/>
</dbReference>
<feature type="repeat" description="Solcar" evidence="10">
    <location>
        <begin position="205"/>
        <end position="296"/>
    </location>
</feature>
<organism evidence="12 13">
    <name type="scientific">Nezara viridula</name>
    <name type="common">Southern green stink bug</name>
    <name type="synonym">Cimex viridulus</name>
    <dbReference type="NCBI Taxonomy" id="85310"/>
    <lineage>
        <taxon>Eukaryota</taxon>
        <taxon>Metazoa</taxon>
        <taxon>Ecdysozoa</taxon>
        <taxon>Arthropoda</taxon>
        <taxon>Hexapoda</taxon>
        <taxon>Insecta</taxon>
        <taxon>Pterygota</taxon>
        <taxon>Neoptera</taxon>
        <taxon>Paraneoptera</taxon>
        <taxon>Hemiptera</taxon>
        <taxon>Heteroptera</taxon>
        <taxon>Panheteroptera</taxon>
        <taxon>Pentatomomorpha</taxon>
        <taxon>Pentatomoidea</taxon>
        <taxon>Pentatomidae</taxon>
        <taxon>Pentatominae</taxon>
        <taxon>Nezara</taxon>
    </lineage>
</organism>
<dbReference type="InterPro" id="IPR051508">
    <property type="entry name" value="Mito_Carrier_Antiporter"/>
</dbReference>
<evidence type="ECO:0000256" key="6">
    <source>
        <dbReference type="ARBA" id="ARBA00022792"/>
    </source>
</evidence>
<dbReference type="InterPro" id="IPR018108">
    <property type="entry name" value="MCP_transmembrane"/>
</dbReference>
<evidence type="ECO:0000256" key="5">
    <source>
        <dbReference type="ARBA" id="ARBA00022737"/>
    </source>
</evidence>
<reference evidence="12" key="1">
    <citation type="submission" date="2022-01" db="EMBL/GenBank/DDBJ databases">
        <authorList>
            <person name="King R."/>
        </authorList>
    </citation>
    <scope>NUCLEOTIDE SEQUENCE</scope>
</reference>
<comment type="subcellular location">
    <subcellularLocation>
        <location evidence="1">Mitochondrion inner membrane</location>
        <topology evidence="1">Multi-pass membrane protein</topology>
    </subcellularLocation>
</comment>
<dbReference type="GO" id="GO:0005743">
    <property type="term" value="C:mitochondrial inner membrane"/>
    <property type="evidence" value="ECO:0007669"/>
    <property type="project" value="UniProtKB-SubCell"/>
</dbReference>
<evidence type="ECO:0000256" key="7">
    <source>
        <dbReference type="ARBA" id="ARBA00022989"/>
    </source>
</evidence>
<dbReference type="AlphaFoldDB" id="A0A9P0MTH2"/>
<keyword evidence="5" id="KW-0677">Repeat</keyword>
<dbReference type="PANTHER" id="PTHR45928">
    <property type="entry name" value="RE38146P"/>
    <property type="match status" value="1"/>
</dbReference>
<dbReference type="SUPFAM" id="SSF103506">
    <property type="entry name" value="Mitochondrial carrier"/>
    <property type="match status" value="1"/>
</dbReference>
<evidence type="ECO:0008006" key="14">
    <source>
        <dbReference type="Google" id="ProtNLM"/>
    </source>
</evidence>
<dbReference type="Pfam" id="PF00153">
    <property type="entry name" value="Mito_carr"/>
    <property type="match status" value="3"/>
</dbReference>
<evidence type="ECO:0000256" key="10">
    <source>
        <dbReference type="PROSITE-ProRule" id="PRU00282"/>
    </source>
</evidence>
<keyword evidence="8" id="KW-0496">Mitochondrion</keyword>
<evidence type="ECO:0000256" key="9">
    <source>
        <dbReference type="ARBA" id="ARBA00023136"/>
    </source>
</evidence>
<keyword evidence="3 11" id="KW-0813">Transport</keyword>
<keyword evidence="6" id="KW-0999">Mitochondrion inner membrane</keyword>